<dbReference type="PANTHER" id="PTHR30337">
    <property type="entry name" value="COMPONENT OF ATP-DEPENDENT DSDNA EXONUCLEASE"/>
    <property type="match status" value="1"/>
</dbReference>
<dbReference type="Gene3D" id="3.60.21.10">
    <property type="match status" value="1"/>
</dbReference>
<evidence type="ECO:0000256" key="6">
    <source>
        <dbReference type="ARBA" id="ARBA00022839"/>
    </source>
</evidence>
<reference evidence="10 11" key="1">
    <citation type="submission" date="2019-11" db="EMBL/GenBank/DDBJ databases">
        <title>Draft genome sequence of Blautia luti DSM 14534T, isolated from human stool.</title>
        <authorList>
            <person name="Ortiz R."/>
            <person name="Melis-Arcos F."/>
            <person name="Covarrubias P."/>
            <person name="Cardenas J.P."/>
            <person name="Perez-Donoso J."/>
            <person name="Almonacid D."/>
        </authorList>
    </citation>
    <scope>NUCLEOTIDE SEQUENCE [LARGE SCALE GENOMIC DNA]</scope>
    <source>
        <strain evidence="10 11">DSM 14534</strain>
    </source>
</reference>
<comment type="subunit">
    <text evidence="2 7">Heterodimer of SbcC and SbcD.</text>
</comment>
<dbReference type="GO" id="GO:0008408">
    <property type="term" value="F:3'-5' exonuclease activity"/>
    <property type="evidence" value="ECO:0007669"/>
    <property type="project" value="InterPro"/>
</dbReference>
<dbReference type="InterPro" id="IPR004843">
    <property type="entry name" value="Calcineurin-like_PHP"/>
</dbReference>
<keyword evidence="7" id="KW-0235">DNA replication</keyword>
<dbReference type="GO" id="GO:0006310">
    <property type="term" value="P:DNA recombination"/>
    <property type="evidence" value="ECO:0007669"/>
    <property type="project" value="UniProtKB-KW"/>
</dbReference>
<keyword evidence="5 7" id="KW-0378">Hydrolase</keyword>
<sequence>MKFAHIADLHIGKRVHDFSMLEDQRYILDQMLGIFVEQEVDGVLIAGDVYDKTVPSAEAVQLFDEFITRLAKEKIPVYMISGNHDSAERLSFGAKLFESSGIFISQVYNGEMKRIELEDQYGPVSVYLLPFLKPATVRHALQREDINTYEEGVVAALQECEIDRLQRNILVAHQFVTGANRSDSEETSVGGLDNVSAEVFEGFDYVALGHIHRPQKMGRETLRYSGTPLKYSFSEADHKKLVTIVELLEKGNVEISMVPLVPMRDMRKMRGTYMEVIAKESYTAENKMDYLQITLMDEEDVPGALQKLRTVYPNLMRLEYDNKRTRENREVQAVEAQEQKSELELFGEFYELLNNEPMKEEQAEFVEKLIQDLKEARA</sequence>
<dbReference type="GO" id="GO:0004519">
    <property type="term" value="F:endonuclease activity"/>
    <property type="evidence" value="ECO:0007669"/>
    <property type="project" value="UniProtKB-KW"/>
</dbReference>
<proteinExistence type="inferred from homology"/>
<feature type="domain" description="Calcineurin-like phosphoesterase" evidence="8">
    <location>
        <begin position="1"/>
        <end position="214"/>
    </location>
</feature>
<accession>A0A844GK14</accession>
<evidence type="ECO:0000256" key="5">
    <source>
        <dbReference type="ARBA" id="ARBA00022801"/>
    </source>
</evidence>
<dbReference type="InterPro" id="IPR050535">
    <property type="entry name" value="DNA_Repair-Maintenance_Comp"/>
</dbReference>
<evidence type="ECO:0000256" key="2">
    <source>
        <dbReference type="ARBA" id="ARBA00011322"/>
    </source>
</evidence>
<dbReference type="Proteomes" id="UP000437824">
    <property type="component" value="Unassembled WGS sequence"/>
</dbReference>
<dbReference type="Pfam" id="PF12320">
    <property type="entry name" value="SbcD_C"/>
    <property type="match status" value="1"/>
</dbReference>
<dbReference type="CDD" id="cd00840">
    <property type="entry name" value="MPP_Mre11_N"/>
    <property type="match status" value="1"/>
</dbReference>
<evidence type="ECO:0000256" key="3">
    <source>
        <dbReference type="ARBA" id="ARBA00013365"/>
    </source>
</evidence>
<dbReference type="Pfam" id="PF00149">
    <property type="entry name" value="Metallophos"/>
    <property type="match status" value="1"/>
</dbReference>
<comment type="similarity">
    <text evidence="1 7">Belongs to the SbcD family.</text>
</comment>
<comment type="caution">
    <text evidence="10">The sequence shown here is derived from an EMBL/GenBank/DDBJ whole genome shotgun (WGS) entry which is preliminary data.</text>
</comment>
<feature type="domain" description="Nuclease SbcCD subunit D C-terminal" evidence="9">
    <location>
        <begin position="263"/>
        <end position="351"/>
    </location>
</feature>
<evidence type="ECO:0000313" key="11">
    <source>
        <dbReference type="Proteomes" id="UP000437824"/>
    </source>
</evidence>
<dbReference type="RefSeq" id="WP_154780483.1">
    <property type="nucleotide sequence ID" value="NZ_WMBC01000008.1"/>
</dbReference>
<name>A0A844GK14_9FIRM</name>
<evidence type="ECO:0000259" key="9">
    <source>
        <dbReference type="Pfam" id="PF12320"/>
    </source>
</evidence>
<dbReference type="InterPro" id="IPR041796">
    <property type="entry name" value="Mre11_N"/>
</dbReference>
<keyword evidence="4 7" id="KW-0540">Nuclease</keyword>
<evidence type="ECO:0000259" key="8">
    <source>
        <dbReference type="Pfam" id="PF00149"/>
    </source>
</evidence>
<dbReference type="GO" id="GO:0006260">
    <property type="term" value="P:DNA replication"/>
    <property type="evidence" value="ECO:0007669"/>
    <property type="project" value="UniProtKB-KW"/>
</dbReference>
<gene>
    <name evidence="7 10" type="primary">sbcD</name>
    <name evidence="10" type="ORF">GKZ57_10425</name>
</gene>
<keyword evidence="7" id="KW-0255">Endonuclease</keyword>
<keyword evidence="7" id="KW-0233">DNA recombination</keyword>
<protein>
    <recommendedName>
        <fullName evidence="3 7">Nuclease SbcCD subunit D</fullName>
    </recommendedName>
</protein>
<keyword evidence="6 7" id="KW-0269">Exonuclease</keyword>
<evidence type="ECO:0000256" key="1">
    <source>
        <dbReference type="ARBA" id="ARBA00010555"/>
    </source>
</evidence>
<dbReference type="InterPro" id="IPR004593">
    <property type="entry name" value="SbcD"/>
</dbReference>
<dbReference type="EMBL" id="WMBC01000008">
    <property type="protein sequence ID" value="MTD61659.1"/>
    <property type="molecule type" value="Genomic_DNA"/>
</dbReference>
<dbReference type="NCBIfam" id="TIGR00619">
    <property type="entry name" value="sbcd"/>
    <property type="match status" value="1"/>
</dbReference>
<evidence type="ECO:0000313" key="10">
    <source>
        <dbReference type="EMBL" id="MTD61659.1"/>
    </source>
</evidence>
<evidence type="ECO:0000256" key="4">
    <source>
        <dbReference type="ARBA" id="ARBA00022722"/>
    </source>
</evidence>
<organism evidence="10 11">
    <name type="scientific">Blautia luti DSM 14534 = JCM 17040</name>
    <dbReference type="NCBI Taxonomy" id="649762"/>
    <lineage>
        <taxon>Bacteria</taxon>
        <taxon>Bacillati</taxon>
        <taxon>Bacillota</taxon>
        <taxon>Clostridia</taxon>
        <taxon>Lachnospirales</taxon>
        <taxon>Lachnospiraceae</taxon>
        <taxon>Blautia</taxon>
    </lineage>
</organism>
<dbReference type="InterPro" id="IPR026843">
    <property type="entry name" value="SbcD_C"/>
</dbReference>
<dbReference type="SUPFAM" id="SSF56300">
    <property type="entry name" value="Metallo-dependent phosphatases"/>
    <property type="match status" value="1"/>
</dbReference>
<comment type="function">
    <text evidence="7">SbcCD cleaves DNA hairpin structures. These structures can inhibit DNA replication and are intermediates in certain DNA recombination reactions. The complex acts as a 3'-&gt;5' double strand exonuclease that can open hairpins. It also has a 5' single-strand endonuclease activity.</text>
</comment>
<dbReference type="InterPro" id="IPR029052">
    <property type="entry name" value="Metallo-depent_PP-like"/>
</dbReference>
<evidence type="ECO:0000256" key="7">
    <source>
        <dbReference type="RuleBase" id="RU363069"/>
    </source>
</evidence>
<dbReference type="PANTHER" id="PTHR30337:SF0">
    <property type="entry name" value="NUCLEASE SBCCD SUBUNIT D"/>
    <property type="match status" value="1"/>
</dbReference>
<dbReference type="AlphaFoldDB" id="A0A844GK14"/>